<dbReference type="SUPFAM" id="SSF51905">
    <property type="entry name" value="FAD/NAD(P)-binding domain"/>
    <property type="match status" value="1"/>
</dbReference>
<accession>A0A2P5KEX2</accession>
<dbReference type="EMBL" id="PRDW01000001">
    <property type="protein sequence ID" value="PPB85245.1"/>
    <property type="molecule type" value="Genomic_DNA"/>
</dbReference>
<dbReference type="GO" id="GO:0003955">
    <property type="term" value="F:NAD(P)H dehydrogenase (quinone) activity"/>
    <property type="evidence" value="ECO:0007669"/>
    <property type="project" value="TreeGrafter"/>
</dbReference>
<keyword evidence="3" id="KW-0285">Flavoprotein</keyword>
<proteinExistence type="inferred from homology"/>
<keyword evidence="5" id="KW-0560">Oxidoreductase</keyword>
<comment type="similarity">
    <text evidence="2">Belongs to the NADH dehydrogenase family.</text>
</comment>
<dbReference type="InterPro" id="IPR051169">
    <property type="entry name" value="NADH-Q_oxidoreductase"/>
</dbReference>
<keyword evidence="4" id="KW-0274">FAD</keyword>
<dbReference type="Pfam" id="PF07992">
    <property type="entry name" value="Pyr_redox_2"/>
    <property type="match status" value="2"/>
</dbReference>
<dbReference type="PANTHER" id="PTHR42913:SF3">
    <property type="entry name" value="64 KDA MITOCHONDRIAL NADH DEHYDROGENASE (EUROFUNG)"/>
    <property type="match status" value="1"/>
</dbReference>
<evidence type="ECO:0000256" key="5">
    <source>
        <dbReference type="ARBA" id="ARBA00023002"/>
    </source>
</evidence>
<feature type="region of interest" description="Disordered" evidence="6">
    <location>
        <begin position="169"/>
        <end position="207"/>
    </location>
</feature>
<evidence type="ECO:0000256" key="4">
    <source>
        <dbReference type="ARBA" id="ARBA00022827"/>
    </source>
</evidence>
<comment type="cofactor">
    <cofactor evidence="1">
        <name>FAD</name>
        <dbReference type="ChEBI" id="CHEBI:57692"/>
    </cofactor>
</comment>
<protein>
    <submittedName>
        <fullName evidence="8">NADH dehydrogenase</fullName>
    </submittedName>
</protein>
<dbReference type="InterPro" id="IPR023753">
    <property type="entry name" value="FAD/NAD-binding_dom"/>
</dbReference>
<dbReference type="GO" id="GO:0019646">
    <property type="term" value="P:aerobic electron transport chain"/>
    <property type="evidence" value="ECO:0007669"/>
    <property type="project" value="TreeGrafter"/>
</dbReference>
<sequence length="487" mass="51518">MHRIIVVGGGAGGLELVTRLGNRFGARRTSQRVSVVLVDRYPTHIWKPLLHEVAAGSMDPFTHQIEYAAQARWHGFEFQQGELLGLNRTAKTICVSAVRDEDDIELLPERTLAYDTLVIAIGSTTHFFGVTGAAQHAIALDTVAQAERFRRRLIAACMRAQRPLSSADVAADGTPAAAVPHPQAVGHGPLPGGAASPAHGGPASAAHGGAVSVAQGGAASPRIQIAIVGGGATGVELSAELRNTAHVLAAYGLHKLDPVTDIGIVLIEAGSRILPALPERVSAATAALLRRLNVSVMTGEAVSEVRVGEVVTGSGKVLRADLTVWAAGIKAPPVLALLDGLAVNKLGQLVVRSTLQTESDDDIFALGDCAACPWPEAKRTVPPRAQAAHQQASFLLEALRARLDGRALPTYTYRDFGSLVSLGHNAIGNLMGGLIGKSLFVEGLFARFMYQSLYRMHIAALHGYGRMLLDMLAHGLRRTTRPRVKLH</sequence>
<reference evidence="8 9" key="1">
    <citation type="submission" date="2018-01" db="EMBL/GenBank/DDBJ databases">
        <title>Genomic Encyclopedia of Type Strains, Phase III (KMG-III): the genomes of soil and plant-associated and newly described type strains.</title>
        <authorList>
            <person name="Whitman W."/>
        </authorList>
    </citation>
    <scope>NUCLEOTIDE SEQUENCE [LARGE SCALE GENOMIC DNA]</scope>
    <source>
        <strain evidence="8 9">HKI456</strain>
    </source>
</reference>
<organism evidence="8 9">
    <name type="scientific">Mycetohabitans endofungorum</name>
    <dbReference type="NCBI Taxonomy" id="417203"/>
    <lineage>
        <taxon>Bacteria</taxon>
        <taxon>Pseudomonadati</taxon>
        <taxon>Pseudomonadota</taxon>
        <taxon>Betaproteobacteria</taxon>
        <taxon>Burkholderiales</taxon>
        <taxon>Burkholderiaceae</taxon>
        <taxon>Mycetohabitans</taxon>
    </lineage>
</organism>
<keyword evidence="9" id="KW-1185">Reference proteome</keyword>
<evidence type="ECO:0000256" key="3">
    <source>
        <dbReference type="ARBA" id="ARBA00022630"/>
    </source>
</evidence>
<name>A0A2P5KEX2_9BURK</name>
<gene>
    <name evidence="8" type="ORF">B0O95_101339</name>
</gene>
<evidence type="ECO:0000313" key="9">
    <source>
        <dbReference type="Proteomes" id="UP000243096"/>
    </source>
</evidence>
<evidence type="ECO:0000256" key="6">
    <source>
        <dbReference type="SAM" id="MobiDB-lite"/>
    </source>
</evidence>
<comment type="caution">
    <text evidence="8">The sequence shown here is derived from an EMBL/GenBank/DDBJ whole genome shotgun (WGS) entry which is preliminary data.</text>
</comment>
<dbReference type="Proteomes" id="UP000243096">
    <property type="component" value="Unassembled WGS sequence"/>
</dbReference>
<feature type="domain" description="FAD/NAD(P)-binding" evidence="7">
    <location>
        <begin position="3"/>
        <end position="153"/>
    </location>
</feature>
<evidence type="ECO:0000256" key="1">
    <source>
        <dbReference type="ARBA" id="ARBA00001974"/>
    </source>
</evidence>
<dbReference type="InterPro" id="IPR036188">
    <property type="entry name" value="FAD/NAD-bd_sf"/>
</dbReference>
<evidence type="ECO:0000256" key="2">
    <source>
        <dbReference type="ARBA" id="ARBA00005272"/>
    </source>
</evidence>
<dbReference type="PRINTS" id="PR00368">
    <property type="entry name" value="FADPNR"/>
</dbReference>
<dbReference type="OrthoDB" id="9781621at2"/>
<dbReference type="AlphaFoldDB" id="A0A2P5KEX2"/>
<evidence type="ECO:0000313" key="8">
    <source>
        <dbReference type="EMBL" id="PPB85245.1"/>
    </source>
</evidence>
<dbReference type="Gene3D" id="3.50.50.100">
    <property type="match status" value="2"/>
</dbReference>
<dbReference type="PANTHER" id="PTHR42913">
    <property type="entry name" value="APOPTOSIS-INDUCING FACTOR 1"/>
    <property type="match status" value="1"/>
</dbReference>
<evidence type="ECO:0000259" key="7">
    <source>
        <dbReference type="Pfam" id="PF07992"/>
    </source>
</evidence>
<feature type="domain" description="FAD/NAD(P)-binding" evidence="7">
    <location>
        <begin position="223"/>
        <end position="392"/>
    </location>
</feature>